<evidence type="ECO:0008006" key="2">
    <source>
        <dbReference type="Google" id="ProtNLM"/>
    </source>
</evidence>
<sequence>MSSTYSQAGQDLFVLSATNNKQNGYFLEIGSNHPSYNNNSFLLETQYKWKGLMVEYDKTFEASYKTHRSNSIYVINDARLVNYREILDRNNFPTNMDYLQIDLDVDNQSTLDTLRLLDQTVFDKYKFATITFEHDIYTGNFFDTREISRKIFEKRGYVLAFPDVAVYWNGKYQPFEDWYVHPDLVSNEFINKIKTIHTSIHSEITQQLYT</sequence>
<name>A0A6C0KGV1_9ZZZZ</name>
<reference evidence="1" key="1">
    <citation type="journal article" date="2020" name="Nature">
        <title>Giant virus diversity and host interactions through global metagenomics.</title>
        <authorList>
            <person name="Schulz F."/>
            <person name="Roux S."/>
            <person name="Paez-Espino D."/>
            <person name="Jungbluth S."/>
            <person name="Walsh D.A."/>
            <person name="Denef V.J."/>
            <person name="McMahon K.D."/>
            <person name="Konstantinidis K.T."/>
            <person name="Eloe-Fadrosh E.A."/>
            <person name="Kyrpides N.C."/>
            <person name="Woyke T."/>
        </authorList>
    </citation>
    <scope>NUCLEOTIDE SEQUENCE</scope>
    <source>
        <strain evidence="1">GVMAG-S-3300012000-53</strain>
    </source>
</reference>
<protein>
    <recommendedName>
        <fullName evidence="2">Methyltransferase FkbM domain-containing protein</fullName>
    </recommendedName>
</protein>
<dbReference type="AlphaFoldDB" id="A0A6C0KGV1"/>
<accession>A0A6C0KGV1</accession>
<proteinExistence type="predicted"/>
<dbReference type="EMBL" id="MN740891">
    <property type="protein sequence ID" value="QHU16859.1"/>
    <property type="molecule type" value="Genomic_DNA"/>
</dbReference>
<organism evidence="1">
    <name type="scientific">viral metagenome</name>
    <dbReference type="NCBI Taxonomy" id="1070528"/>
    <lineage>
        <taxon>unclassified sequences</taxon>
        <taxon>metagenomes</taxon>
        <taxon>organismal metagenomes</taxon>
    </lineage>
</organism>
<evidence type="ECO:0000313" key="1">
    <source>
        <dbReference type="EMBL" id="QHU16859.1"/>
    </source>
</evidence>